<comment type="caution">
    <text evidence="1">The sequence shown here is derived from an EMBL/GenBank/DDBJ whole genome shotgun (WGS) entry which is preliminary data.</text>
</comment>
<name>A0A7W5C7T9_9BACL</name>
<organism evidence="1 2">
    <name type="scientific">Paenibacillus endophyticus</name>
    <dbReference type="NCBI Taxonomy" id="1294268"/>
    <lineage>
        <taxon>Bacteria</taxon>
        <taxon>Bacillati</taxon>
        <taxon>Bacillota</taxon>
        <taxon>Bacilli</taxon>
        <taxon>Bacillales</taxon>
        <taxon>Paenibacillaceae</taxon>
        <taxon>Paenibacillus</taxon>
    </lineage>
</organism>
<evidence type="ECO:0000313" key="2">
    <source>
        <dbReference type="Proteomes" id="UP000518605"/>
    </source>
</evidence>
<proteinExistence type="predicted"/>
<gene>
    <name evidence="1" type="ORF">FHS16_002607</name>
</gene>
<accession>A0A7W5C7T9</accession>
<dbReference type="AlphaFoldDB" id="A0A7W5C7T9"/>
<dbReference type="EMBL" id="JACHXW010000006">
    <property type="protein sequence ID" value="MBB3152557.1"/>
    <property type="molecule type" value="Genomic_DNA"/>
</dbReference>
<keyword evidence="2" id="KW-1185">Reference proteome</keyword>
<sequence>MDLFRITIEFSMYIKSANVVVITGKFQGEFTGSILVDATNHAKRFVVNNIVHMNNKNTDQIKATISLSLKPDDYDVDKLVGKCLINPD</sequence>
<dbReference type="Proteomes" id="UP000518605">
    <property type="component" value="Unassembled WGS sequence"/>
</dbReference>
<reference evidence="1 2" key="1">
    <citation type="submission" date="2020-08" db="EMBL/GenBank/DDBJ databases">
        <title>Genomic Encyclopedia of Type Strains, Phase III (KMG-III): the genomes of soil and plant-associated and newly described type strains.</title>
        <authorList>
            <person name="Whitman W."/>
        </authorList>
    </citation>
    <scope>NUCLEOTIDE SEQUENCE [LARGE SCALE GENOMIC DNA]</scope>
    <source>
        <strain evidence="1 2">CECT 8234</strain>
    </source>
</reference>
<evidence type="ECO:0000313" key="1">
    <source>
        <dbReference type="EMBL" id="MBB3152557.1"/>
    </source>
</evidence>
<dbReference type="RefSeq" id="WP_183562597.1">
    <property type="nucleotide sequence ID" value="NZ_CBCSLB010000005.1"/>
</dbReference>
<protein>
    <submittedName>
        <fullName evidence="1">CheY-specific phosphatase CheX</fullName>
    </submittedName>
</protein>